<dbReference type="PANTHER" id="PTHR31323">
    <property type="entry name" value="MECHANOSENSITIVE ION CHANNEL PROTEIN MSY2"/>
    <property type="match status" value="1"/>
</dbReference>
<evidence type="ECO:0000256" key="3">
    <source>
        <dbReference type="ARBA" id="ARBA00022568"/>
    </source>
</evidence>
<dbReference type="Gene3D" id="2.30.30.60">
    <property type="match status" value="1"/>
</dbReference>
<evidence type="ECO:0000256" key="4">
    <source>
        <dbReference type="ARBA" id="ARBA00022673"/>
    </source>
</evidence>
<keyword evidence="10" id="KW-0407">Ion channel</keyword>
<feature type="domain" description="EF-hand" evidence="14">
    <location>
        <begin position="424"/>
        <end position="459"/>
    </location>
</feature>
<dbReference type="InterPro" id="IPR010920">
    <property type="entry name" value="LSM_dom_sf"/>
</dbReference>
<dbReference type="PROSITE" id="PS00018">
    <property type="entry name" value="EF_HAND_1"/>
    <property type="match status" value="1"/>
</dbReference>
<dbReference type="SUPFAM" id="SSF50182">
    <property type="entry name" value="Sm-like ribonucleoproteins"/>
    <property type="match status" value="1"/>
</dbReference>
<feature type="region of interest" description="Disordered" evidence="12">
    <location>
        <begin position="854"/>
        <end position="897"/>
    </location>
</feature>
<dbReference type="InterPro" id="IPR006685">
    <property type="entry name" value="MscS_channel_2nd"/>
</dbReference>
<dbReference type="GO" id="GO:0005262">
    <property type="term" value="F:calcium channel activity"/>
    <property type="evidence" value="ECO:0007669"/>
    <property type="project" value="UniProtKB-KW"/>
</dbReference>
<dbReference type="InterPro" id="IPR018247">
    <property type="entry name" value="EF_Hand_1_Ca_BS"/>
</dbReference>
<keyword evidence="3" id="KW-0406">Ion transport</keyword>
<feature type="compositionally biased region" description="Basic and acidic residues" evidence="12">
    <location>
        <begin position="793"/>
        <end position="805"/>
    </location>
</feature>
<feature type="compositionally biased region" description="Low complexity" evidence="12">
    <location>
        <begin position="854"/>
        <end position="884"/>
    </location>
</feature>
<dbReference type="GO" id="GO:0016020">
    <property type="term" value="C:membrane"/>
    <property type="evidence" value="ECO:0007669"/>
    <property type="project" value="UniProtKB-SubCell"/>
</dbReference>
<feature type="transmembrane region" description="Helical" evidence="13">
    <location>
        <begin position="121"/>
        <end position="141"/>
    </location>
</feature>
<dbReference type="GO" id="GO:0006874">
    <property type="term" value="P:intracellular calcium ion homeostasis"/>
    <property type="evidence" value="ECO:0007669"/>
    <property type="project" value="TreeGrafter"/>
</dbReference>
<evidence type="ECO:0000313" key="16">
    <source>
        <dbReference type="Proteomes" id="UP000799640"/>
    </source>
</evidence>
<dbReference type="Proteomes" id="UP000799640">
    <property type="component" value="Unassembled WGS sequence"/>
</dbReference>
<dbReference type="SMART" id="SM00054">
    <property type="entry name" value="EFh"/>
    <property type="match status" value="1"/>
</dbReference>
<evidence type="ECO:0000256" key="2">
    <source>
        <dbReference type="ARBA" id="ARBA00008017"/>
    </source>
</evidence>
<keyword evidence="4" id="KW-0107">Calcium channel</keyword>
<feature type="transmembrane region" description="Helical" evidence="13">
    <location>
        <begin position="180"/>
        <end position="196"/>
    </location>
</feature>
<keyword evidence="16" id="KW-1185">Reference proteome</keyword>
<evidence type="ECO:0000259" key="14">
    <source>
        <dbReference type="PROSITE" id="PS50222"/>
    </source>
</evidence>
<keyword evidence="5 13" id="KW-0812">Transmembrane</keyword>
<evidence type="ECO:0000256" key="5">
    <source>
        <dbReference type="ARBA" id="ARBA00022692"/>
    </source>
</evidence>
<dbReference type="SUPFAM" id="SSF47473">
    <property type="entry name" value="EF-hand"/>
    <property type="match status" value="1"/>
</dbReference>
<protein>
    <recommendedName>
        <fullName evidence="14">EF-hand domain-containing protein</fullName>
    </recommendedName>
</protein>
<organism evidence="15 16">
    <name type="scientific">Trichodelitschia bisporula</name>
    <dbReference type="NCBI Taxonomy" id="703511"/>
    <lineage>
        <taxon>Eukaryota</taxon>
        <taxon>Fungi</taxon>
        <taxon>Dikarya</taxon>
        <taxon>Ascomycota</taxon>
        <taxon>Pezizomycotina</taxon>
        <taxon>Dothideomycetes</taxon>
        <taxon>Dothideomycetes incertae sedis</taxon>
        <taxon>Phaeotrichales</taxon>
        <taxon>Phaeotrichaceae</taxon>
        <taxon>Trichodelitschia</taxon>
    </lineage>
</organism>
<dbReference type="EMBL" id="ML996708">
    <property type="protein sequence ID" value="KAF2396146.1"/>
    <property type="molecule type" value="Genomic_DNA"/>
</dbReference>
<evidence type="ECO:0000256" key="10">
    <source>
        <dbReference type="ARBA" id="ARBA00023303"/>
    </source>
</evidence>
<comment type="subcellular location">
    <subcellularLocation>
        <location evidence="1">Membrane</location>
    </subcellularLocation>
</comment>
<dbReference type="PROSITE" id="PS50222">
    <property type="entry name" value="EF_HAND_2"/>
    <property type="match status" value="1"/>
</dbReference>
<dbReference type="Pfam" id="PF00924">
    <property type="entry name" value="MS_channel_2nd"/>
    <property type="match status" value="1"/>
</dbReference>
<evidence type="ECO:0000256" key="9">
    <source>
        <dbReference type="ARBA" id="ARBA00023136"/>
    </source>
</evidence>
<proteinExistence type="inferred from homology"/>
<dbReference type="InterPro" id="IPR011992">
    <property type="entry name" value="EF-hand-dom_pair"/>
</dbReference>
<dbReference type="AlphaFoldDB" id="A0A6G1HJW2"/>
<dbReference type="Pfam" id="PF25886">
    <property type="entry name" value="Msy1"/>
    <property type="match status" value="1"/>
</dbReference>
<feature type="transmembrane region" description="Helical" evidence="13">
    <location>
        <begin position="476"/>
        <end position="497"/>
    </location>
</feature>
<keyword evidence="6" id="KW-0106">Calcium</keyword>
<keyword evidence="3" id="KW-0109">Calcium transport</keyword>
<evidence type="ECO:0000256" key="13">
    <source>
        <dbReference type="SAM" id="Phobius"/>
    </source>
</evidence>
<comment type="similarity">
    <text evidence="2">Belongs to the MscS (TC 1.A.23) family.</text>
</comment>
<evidence type="ECO:0000256" key="12">
    <source>
        <dbReference type="SAM" id="MobiDB-lite"/>
    </source>
</evidence>
<reference evidence="15" key="1">
    <citation type="journal article" date="2020" name="Stud. Mycol.">
        <title>101 Dothideomycetes genomes: a test case for predicting lifestyles and emergence of pathogens.</title>
        <authorList>
            <person name="Haridas S."/>
            <person name="Albert R."/>
            <person name="Binder M."/>
            <person name="Bloem J."/>
            <person name="Labutti K."/>
            <person name="Salamov A."/>
            <person name="Andreopoulos B."/>
            <person name="Baker S."/>
            <person name="Barry K."/>
            <person name="Bills G."/>
            <person name="Bluhm B."/>
            <person name="Cannon C."/>
            <person name="Castanera R."/>
            <person name="Culley D."/>
            <person name="Daum C."/>
            <person name="Ezra D."/>
            <person name="Gonzalez J."/>
            <person name="Henrissat B."/>
            <person name="Kuo A."/>
            <person name="Liang C."/>
            <person name="Lipzen A."/>
            <person name="Lutzoni F."/>
            <person name="Magnuson J."/>
            <person name="Mondo S."/>
            <person name="Nolan M."/>
            <person name="Ohm R."/>
            <person name="Pangilinan J."/>
            <person name="Park H.-J."/>
            <person name="Ramirez L."/>
            <person name="Alfaro M."/>
            <person name="Sun H."/>
            <person name="Tritt A."/>
            <person name="Yoshinaga Y."/>
            <person name="Zwiers L.-H."/>
            <person name="Turgeon B."/>
            <person name="Goodwin S."/>
            <person name="Spatafora J."/>
            <person name="Crous P."/>
            <person name="Grigoriev I."/>
        </authorList>
    </citation>
    <scope>NUCLEOTIDE SEQUENCE</scope>
    <source>
        <strain evidence="15">CBS 262.69</strain>
    </source>
</reference>
<accession>A0A6G1HJW2</accession>
<feature type="region of interest" description="Disordered" evidence="12">
    <location>
        <begin position="1"/>
        <end position="34"/>
    </location>
</feature>
<gene>
    <name evidence="15" type="ORF">EJ06DRAFT_484109</name>
</gene>
<name>A0A6G1HJW2_9PEZI</name>
<keyword evidence="7" id="KW-1278">Translocase</keyword>
<feature type="transmembrane region" description="Helical" evidence="13">
    <location>
        <begin position="517"/>
        <end position="535"/>
    </location>
</feature>
<evidence type="ECO:0000256" key="7">
    <source>
        <dbReference type="ARBA" id="ARBA00022967"/>
    </source>
</evidence>
<keyword evidence="3" id="KW-0813">Transport</keyword>
<evidence type="ECO:0000256" key="6">
    <source>
        <dbReference type="ARBA" id="ARBA00022837"/>
    </source>
</evidence>
<feature type="transmembrane region" description="Helical" evidence="13">
    <location>
        <begin position="208"/>
        <end position="226"/>
    </location>
</feature>
<keyword evidence="8 13" id="KW-1133">Transmembrane helix</keyword>
<dbReference type="OrthoDB" id="544685at2759"/>
<feature type="region of interest" description="Disordered" evidence="12">
    <location>
        <begin position="733"/>
        <end position="767"/>
    </location>
</feature>
<feature type="region of interest" description="Disordered" evidence="12">
    <location>
        <begin position="793"/>
        <end position="818"/>
    </location>
</feature>
<evidence type="ECO:0000256" key="1">
    <source>
        <dbReference type="ARBA" id="ARBA00004370"/>
    </source>
</evidence>
<evidence type="ECO:0000256" key="8">
    <source>
        <dbReference type="ARBA" id="ARBA00022989"/>
    </source>
</evidence>
<keyword evidence="9 13" id="KW-0472">Membrane</keyword>
<feature type="transmembrane region" description="Helical" evidence="13">
    <location>
        <begin position="246"/>
        <end position="268"/>
    </location>
</feature>
<feature type="transmembrane region" description="Helical" evidence="13">
    <location>
        <begin position="153"/>
        <end position="174"/>
    </location>
</feature>
<evidence type="ECO:0000313" key="15">
    <source>
        <dbReference type="EMBL" id="KAF2396146.1"/>
    </source>
</evidence>
<comment type="catalytic activity">
    <reaction evidence="11">
        <text>Ca(2+)(in) = Ca(2+)(out)</text>
        <dbReference type="Rhea" id="RHEA:29671"/>
        <dbReference type="ChEBI" id="CHEBI:29108"/>
    </reaction>
</comment>
<evidence type="ECO:0000256" key="11">
    <source>
        <dbReference type="ARBA" id="ARBA00036634"/>
    </source>
</evidence>
<dbReference type="FunFam" id="1.10.238.10:FF:000345">
    <property type="entry name" value="Mechanosensitive ion channel protein"/>
    <property type="match status" value="1"/>
</dbReference>
<feature type="region of interest" description="Disordered" evidence="12">
    <location>
        <begin position="911"/>
        <end position="930"/>
    </location>
</feature>
<dbReference type="PANTHER" id="PTHR31323:SF14">
    <property type="entry name" value="MECHANOSENSITIVE ION CHANNEL PROTEIN MSY2"/>
    <property type="match status" value="1"/>
</dbReference>
<dbReference type="InterPro" id="IPR023408">
    <property type="entry name" value="MscS_beta-dom_sf"/>
</dbReference>
<sequence>MAGPSPLSPRFPQLEGFTALPRSRGEPFSQDATMDIPLEKVVTHGSTTGTRQPSQSASTFGYDKNEKSGHFNPYIGRRRKQRSDTIGLGGGRLGDDEDKTTINQMGRIYYKILNFSIITRYFIYILPLGLLLAIPIIVGATAAPKARIGGVKIVWLFTWIEIVWLSLWGSKIVAHFLPKFFQFVIGVVSAGVRKYALVIRALEIPLSLVGWALVSFLTFTPLMLRNPDALSDPDPKARTLKDWQTVLRQLLAAALVCTLILLAERFLIQLISINYHRKQFDQRVKENKHQVFLLGLLYDASRSIFPSYCNEFAAEDYIIDDALNISSLKKKGESDKPSGTATPMRLLHNVGRFGDKAMSMFGNVASEITGKKVFQTNSAHNIVVEALERTRACEALARRLWMSFVVEGRDSLYQDDIMEVLGPDRRVEAEECFASLDRDGNGDISLDEMILTVTEIGRTRKSIANSMHDVDAAIKVLDGLLATVVFIIAIFIFVAFLNKSFTTTLATAGTALLSMSFVFAVTCQEVLGSCIFLFVKHPYDIGDRVDLSNDQLTVEKISLLYTVFKRVQNGRMVQIPNIVLNTLWIENVSRSKAMREQISIFANFDTSFDDVKALKAEMQAFVLDKENSRDFQPEIEVEVVGIAELNKLELRIEIRHKSNWSNEAVRANRRSKFMCALVLALRKVPIYAPGGGDAGLGSANQPSYSVAVSPDEAARAREEFAAKKEAKRLINQKKQAAEANPFTAEKPMATATGNDFATRDPMMSPIDLRDDVSSLHERPSMDSQSIEEVRGLLHRESTRGRRKQSETPLSPIAEPLTPRATYAPQPFAQYAPRPVVPGNAFAPTLSRTAGNAFAQQVPQQQGQSQSQAQAMARGGMGAQQTQAGRPAQPAPGVQTGVNPAVGAAMAVNGGVLGGVASGSGSGDGSGEGGD</sequence>
<dbReference type="InterPro" id="IPR002048">
    <property type="entry name" value="EF_hand_dom"/>
</dbReference>
<dbReference type="GO" id="GO:0005509">
    <property type="term" value="F:calcium ion binding"/>
    <property type="evidence" value="ECO:0007669"/>
    <property type="project" value="InterPro"/>
</dbReference>
<dbReference type="InterPro" id="IPR058650">
    <property type="entry name" value="Msy1/2-like"/>
</dbReference>